<dbReference type="GO" id="GO:0005737">
    <property type="term" value="C:cytoplasm"/>
    <property type="evidence" value="ECO:0007669"/>
    <property type="project" value="UniProtKB-SubCell"/>
</dbReference>
<dbReference type="Proteomes" id="UP000198815">
    <property type="component" value="Unassembled WGS sequence"/>
</dbReference>
<feature type="binding site" evidence="9">
    <location>
        <position position="90"/>
    </location>
    <ligand>
        <name>substrate</name>
    </ligand>
</feature>
<evidence type="ECO:0000256" key="9">
    <source>
        <dbReference type="HAMAP-Rule" id="MF_00151"/>
    </source>
</evidence>
<dbReference type="SUPFAM" id="SSF52374">
    <property type="entry name" value="Nucleotidylyl transferase"/>
    <property type="match status" value="1"/>
</dbReference>
<gene>
    <name evidence="9" type="primary">coaD</name>
    <name evidence="11" type="ORF">SAMN05443377_101185</name>
</gene>
<feature type="domain" description="Cytidyltransferase-like" evidence="10">
    <location>
        <begin position="8"/>
        <end position="135"/>
    </location>
</feature>
<keyword evidence="5 9" id="KW-0067">ATP-binding</keyword>
<protein>
    <recommendedName>
        <fullName evidence="9">Phosphopantetheine adenylyltransferase</fullName>
        <ecNumber evidence="9">2.7.7.3</ecNumber>
    </recommendedName>
    <alternativeName>
        <fullName evidence="9">Dephospho-CoA pyrophosphorylase</fullName>
    </alternativeName>
    <alternativeName>
        <fullName evidence="9">Pantetheine-phosphate adenylyltransferase</fullName>
        <shortName evidence="9">PPAT</shortName>
    </alternativeName>
</protein>
<comment type="subcellular location">
    <subcellularLocation>
        <location evidence="9">Cytoplasm</location>
    </subcellularLocation>
</comment>
<comment type="similarity">
    <text evidence="9">Belongs to the bacterial CoaD family.</text>
</comment>
<feature type="binding site" evidence="9">
    <location>
        <begin position="91"/>
        <end position="93"/>
    </location>
    <ligand>
        <name>ATP</name>
        <dbReference type="ChEBI" id="CHEBI:30616"/>
    </ligand>
</feature>
<evidence type="ECO:0000256" key="6">
    <source>
        <dbReference type="ARBA" id="ARBA00022842"/>
    </source>
</evidence>
<dbReference type="CDD" id="cd02163">
    <property type="entry name" value="PPAT"/>
    <property type="match status" value="1"/>
</dbReference>
<keyword evidence="3 9" id="KW-0548">Nucleotidyltransferase</keyword>
<feature type="binding site" evidence="9">
    <location>
        <position position="12"/>
    </location>
    <ligand>
        <name>substrate</name>
    </ligand>
</feature>
<sequence length="161" mass="17593">MPESVRAVCPGSFDPITRGHLDIIERACSIFGEVIVAVGRNSTKNYLFDFEERLDLTRDAVGHLAGVVVEPIDGLLTDFCLRHEASVIVKGVRFGSDFDYELQMGQLNRILSGIETVLLPAGREYGTISSTMLREVAANHGDIGPFVTERTNAAVHAKLGY</sequence>
<dbReference type="Gene3D" id="3.40.50.620">
    <property type="entry name" value="HUPs"/>
    <property type="match status" value="1"/>
</dbReference>
<evidence type="ECO:0000256" key="8">
    <source>
        <dbReference type="ARBA" id="ARBA00029346"/>
    </source>
</evidence>
<accession>A0A1H9PPM2</accession>
<dbReference type="PANTHER" id="PTHR21342:SF1">
    <property type="entry name" value="PHOSPHOPANTETHEINE ADENYLYLTRANSFERASE"/>
    <property type="match status" value="1"/>
</dbReference>
<dbReference type="InterPro" id="IPR014729">
    <property type="entry name" value="Rossmann-like_a/b/a_fold"/>
</dbReference>
<keyword evidence="4 9" id="KW-0547">Nucleotide-binding</keyword>
<comment type="subunit">
    <text evidence="9">Homohexamer.</text>
</comment>
<dbReference type="EC" id="2.7.7.3" evidence="9"/>
<dbReference type="GO" id="GO:0004595">
    <property type="term" value="F:pantetheine-phosphate adenylyltransferase activity"/>
    <property type="evidence" value="ECO:0007669"/>
    <property type="project" value="UniProtKB-UniRule"/>
</dbReference>
<keyword evidence="7 9" id="KW-0173">Coenzyme A biosynthesis</keyword>
<dbReference type="NCBIfam" id="TIGR01510">
    <property type="entry name" value="coaD_prev_kdtB"/>
    <property type="match status" value="1"/>
</dbReference>
<dbReference type="PRINTS" id="PR01020">
    <property type="entry name" value="LPSBIOSNTHSS"/>
</dbReference>
<name>A0A1H9PPM2_9ACTN</name>
<comment type="function">
    <text evidence="9">Reversibly transfers an adenylyl group from ATP to 4'-phosphopantetheine, yielding dephospho-CoA (dPCoA) and pyrophosphate.</text>
</comment>
<feature type="binding site" evidence="9">
    <location>
        <begin position="12"/>
        <end position="13"/>
    </location>
    <ligand>
        <name>ATP</name>
        <dbReference type="ChEBI" id="CHEBI:30616"/>
    </ligand>
</feature>
<evidence type="ECO:0000256" key="7">
    <source>
        <dbReference type="ARBA" id="ARBA00022993"/>
    </source>
</evidence>
<feature type="binding site" evidence="9">
    <location>
        <begin position="125"/>
        <end position="131"/>
    </location>
    <ligand>
        <name>ATP</name>
        <dbReference type="ChEBI" id="CHEBI:30616"/>
    </ligand>
</feature>
<proteinExistence type="inferred from homology"/>
<dbReference type="EMBL" id="FOGZ01000001">
    <property type="protein sequence ID" value="SER50118.1"/>
    <property type="molecule type" value="Genomic_DNA"/>
</dbReference>
<evidence type="ECO:0000313" key="11">
    <source>
        <dbReference type="EMBL" id="SER50118.1"/>
    </source>
</evidence>
<evidence type="ECO:0000256" key="5">
    <source>
        <dbReference type="ARBA" id="ARBA00022840"/>
    </source>
</evidence>
<evidence type="ECO:0000256" key="3">
    <source>
        <dbReference type="ARBA" id="ARBA00022695"/>
    </source>
</evidence>
<comment type="cofactor">
    <cofactor evidence="9">
        <name>Mg(2+)</name>
        <dbReference type="ChEBI" id="CHEBI:18420"/>
    </cofactor>
</comment>
<evidence type="ECO:0000313" key="12">
    <source>
        <dbReference type="Proteomes" id="UP000198815"/>
    </source>
</evidence>
<feature type="binding site" evidence="9">
    <location>
        <position position="76"/>
    </location>
    <ligand>
        <name>substrate</name>
    </ligand>
</feature>
<feature type="site" description="Transition state stabilizer" evidence="9">
    <location>
        <position position="20"/>
    </location>
</feature>
<evidence type="ECO:0000259" key="10">
    <source>
        <dbReference type="Pfam" id="PF01467"/>
    </source>
</evidence>
<keyword evidence="12" id="KW-1185">Reference proteome</keyword>
<dbReference type="NCBIfam" id="TIGR00125">
    <property type="entry name" value="cyt_tran_rel"/>
    <property type="match status" value="1"/>
</dbReference>
<dbReference type="HAMAP" id="MF_00151">
    <property type="entry name" value="PPAT_bact"/>
    <property type="match status" value="1"/>
</dbReference>
<evidence type="ECO:0000256" key="2">
    <source>
        <dbReference type="ARBA" id="ARBA00022679"/>
    </source>
</evidence>
<feature type="binding site" evidence="9">
    <location>
        <position position="44"/>
    </location>
    <ligand>
        <name>substrate</name>
    </ligand>
</feature>
<reference evidence="11 12" key="1">
    <citation type="submission" date="2016-10" db="EMBL/GenBank/DDBJ databases">
        <authorList>
            <person name="de Groot N.N."/>
        </authorList>
    </citation>
    <scope>NUCLEOTIDE SEQUENCE [LARGE SCALE GENOMIC DNA]</scope>
    <source>
        <strain evidence="11 12">DSM 16859</strain>
    </source>
</reference>
<evidence type="ECO:0000256" key="1">
    <source>
        <dbReference type="ARBA" id="ARBA00022490"/>
    </source>
</evidence>
<dbReference type="GO" id="GO:0005524">
    <property type="term" value="F:ATP binding"/>
    <property type="evidence" value="ECO:0007669"/>
    <property type="project" value="UniProtKB-KW"/>
</dbReference>
<dbReference type="Pfam" id="PF01467">
    <property type="entry name" value="CTP_transf_like"/>
    <property type="match status" value="1"/>
</dbReference>
<feature type="binding site" evidence="9">
    <location>
        <position position="20"/>
    </location>
    <ligand>
        <name>ATP</name>
        <dbReference type="ChEBI" id="CHEBI:30616"/>
    </ligand>
</feature>
<organism evidence="11 12">
    <name type="scientific">Propionibacterium cyclohexanicum</name>
    <dbReference type="NCBI Taxonomy" id="64702"/>
    <lineage>
        <taxon>Bacteria</taxon>
        <taxon>Bacillati</taxon>
        <taxon>Actinomycetota</taxon>
        <taxon>Actinomycetes</taxon>
        <taxon>Propionibacteriales</taxon>
        <taxon>Propionibacteriaceae</taxon>
        <taxon>Propionibacterium</taxon>
    </lineage>
</organism>
<dbReference type="InterPro" id="IPR001980">
    <property type="entry name" value="PPAT"/>
</dbReference>
<dbReference type="UniPathway" id="UPA00241">
    <property type="reaction ID" value="UER00355"/>
</dbReference>
<dbReference type="AlphaFoldDB" id="A0A1H9PPM2"/>
<keyword evidence="1 9" id="KW-0963">Cytoplasm</keyword>
<dbReference type="PANTHER" id="PTHR21342">
    <property type="entry name" value="PHOSPHOPANTETHEINE ADENYLYLTRANSFERASE"/>
    <property type="match status" value="1"/>
</dbReference>
<keyword evidence="6 9" id="KW-0460">Magnesium</keyword>
<dbReference type="InterPro" id="IPR004821">
    <property type="entry name" value="Cyt_trans-like"/>
</dbReference>
<evidence type="ECO:0000256" key="4">
    <source>
        <dbReference type="ARBA" id="ARBA00022741"/>
    </source>
</evidence>
<comment type="catalytic activity">
    <reaction evidence="8 9">
        <text>(R)-4'-phosphopantetheine + ATP + H(+) = 3'-dephospho-CoA + diphosphate</text>
        <dbReference type="Rhea" id="RHEA:19801"/>
        <dbReference type="ChEBI" id="CHEBI:15378"/>
        <dbReference type="ChEBI" id="CHEBI:30616"/>
        <dbReference type="ChEBI" id="CHEBI:33019"/>
        <dbReference type="ChEBI" id="CHEBI:57328"/>
        <dbReference type="ChEBI" id="CHEBI:61723"/>
        <dbReference type="EC" id="2.7.7.3"/>
    </reaction>
</comment>
<dbReference type="STRING" id="64702.SAMN05443377_101185"/>
<comment type="pathway">
    <text evidence="9">Cofactor biosynthesis; coenzyme A biosynthesis; CoA from (R)-pantothenate: step 4/5.</text>
</comment>
<feature type="binding site" evidence="9">
    <location>
        <position position="101"/>
    </location>
    <ligand>
        <name>ATP</name>
        <dbReference type="ChEBI" id="CHEBI:30616"/>
    </ligand>
</feature>
<keyword evidence="2 9" id="KW-0808">Transferase</keyword>
<dbReference type="GO" id="GO:0015937">
    <property type="term" value="P:coenzyme A biosynthetic process"/>
    <property type="evidence" value="ECO:0007669"/>
    <property type="project" value="UniProtKB-UniRule"/>
</dbReference>